<dbReference type="PANTHER" id="PTHR48081">
    <property type="entry name" value="AB HYDROLASE SUPERFAMILY PROTEIN C4A8.06C"/>
    <property type="match status" value="1"/>
</dbReference>
<dbReference type="InterPro" id="IPR050300">
    <property type="entry name" value="GDXG_lipolytic_enzyme"/>
</dbReference>
<keyword evidence="3" id="KW-0472">Membrane</keyword>
<dbReference type="SUPFAM" id="SSF53474">
    <property type="entry name" value="alpha/beta-Hydrolases"/>
    <property type="match status" value="1"/>
</dbReference>
<feature type="transmembrane region" description="Helical" evidence="3">
    <location>
        <begin position="82"/>
        <end position="105"/>
    </location>
</feature>
<dbReference type="InterPro" id="IPR029058">
    <property type="entry name" value="AB_hydrolase_fold"/>
</dbReference>
<evidence type="ECO:0000313" key="5">
    <source>
        <dbReference type="EMBL" id="MFC4834033.1"/>
    </source>
</evidence>
<dbReference type="RefSeq" id="WP_274189358.1">
    <property type="nucleotide sequence ID" value="NZ_BAABHN010000037.1"/>
</dbReference>
<evidence type="ECO:0000256" key="3">
    <source>
        <dbReference type="SAM" id="Phobius"/>
    </source>
</evidence>
<protein>
    <submittedName>
        <fullName evidence="5">Alpha/beta hydrolase</fullName>
    </submittedName>
</protein>
<dbReference type="Gene3D" id="3.40.50.1820">
    <property type="entry name" value="alpha/beta hydrolase"/>
    <property type="match status" value="1"/>
</dbReference>
<keyword evidence="3" id="KW-0812">Transmembrane</keyword>
<feature type="region of interest" description="Disordered" evidence="2">
    <location>
        <begin position="1"/>
        <end position="30"/>
    </location>
</feature>
<feature type="transmembrane region" description="Helical" evidence="3">
    <location>
        <begin position="117"/>
        <end position="138"/>
    </location>
</feature>
<organism evidence="5 6">
    <name type="scientific">Actinomycetospora chibensis</name>
    <dbReference type="NCBI Taxonomy" id="663606"/>
    <lineage>
        <taxon>Bacteria</taxon>
        <taxon>Bacillati</taxon>
        <taxon>Actinomycetota</taxon>
        <taxon>Actinomycetes</taxon>
        <taxon>Pseudonocardiales</taxon>
        <taxon>Pseudonocardiaceae</taxon>
        <taxon>Actinomycetospora</taxon>
    </lineage>
</organism>
<feature type="transmembrane region" description="Helical" evidence="3">
    <location>
        <begin position="42"/>
        <end position="62"/>
    </location>
</feature>
<evidence type="ECO:0000256" key="2">
    <source>
        <dbReference type="SAM" id="MobiDB-lite"/>
    </source>
</evidence>
<dbReference type="Pfam" id="PF20434">
    <property type="entry name" value="BD-FAE"/>
    <property type="match status" value="1"/>
</dbReference>
<comment type="caution">
    <text evidence="5">The sequence shown here is derived from an EMBL/GenBank/DDBJ whole genome shotgun (WGS) entry which is preliminary data.</text>
</comment>
<feature type="domain" description="BD-FAE-like" evidence="4">
    <location>
        <begin position="221"/>
        <end position="426"/>
    </location>
</feature>
<proteinExistence type="predicted"/>
<dbReference type="EMBL" id="JBHSIM010000037">
    <property type="protein sequence ID" value="MFC4834033.1"/>
    <property type="molecule type" value="Genomic_DNA"/>
</dbReference>
<dbReference type="InterPro" id="IPR049492">
    <property type="entry name" value="BD-FAE-like_dom"/>
</dbReference>
<dbReference type="GO" id="GO:0016787">
    <property type="term" value="F:hydrolase activity"/>
    <property type="evidence" value="ECO:0007669"/>
    <property type="project" value="UniProtKB-KW"/>
</dbReference>
<reference evidence="6" key="1">
    <citation type="journal article" date="2019" name="Int. J. Syst. Evol. Microbiol.">
        <title>The Global Catalogue of Microorganisms (GCM) 10K type strain sequencing project: providing services to taxonomists for standard genome sequencing and annotation.</title>
        <authorList>
            <consortium name="The Broad Institute Genomics Platform"/>
            <consortium name="The Broad Institute Genome Sequencing Center for Infectious Disease"/>
            <person name="Wu L."/>
            <person name="Ma J."/>
        </authorList>
    </citation>
    <scope>NUCLEOTIDE SEQUENCE [LARGE SCALE GENOMIC DNA]</scope>
    <source>
        <strain evidence="6">CCUG 50347</strain>
    </source>
</reference>
<keyword evidence="6" id="KW-1185">Reference proteome</keyword>
<evidence type="ECO:0000259" key="4">
    <source>
        <dbReference type="Pfam" id="PF20434"/>
    </source>
</evidence>
<accession>A0ABV9RII9</accession>
<evidence type="ECO:0000256" key="1">
    <source>
        <dbReference type="ARBA" id="ARBA00022801"/>
    </source>
</evidence>
<sequence>MPRGRRGGRSSQLRSAPGADVPLGHANDGGEEMKSAIRTSKIVGGTLSLSALALGSSQFYRVSSSRLGPGAFLLSIPKLLCAALAPFLAAAGAIGAACGLSALWLEGGTHRVATKRTGPGAPLVVVAGLSAAAVNAMYTRQVVTAEGDFGAAFGTKWRDRIPARIQGAMLARRWTWKVPVPSGARVVRDVAFATLPGTHRSLLADLWSPPDGVPPSGLGFIYTHGGGYTAFDKGGPTEPWFRHLAVQGHVVMDVSYRLIPETNVPGMQGDVKRAVAWLKRHADQYGVDPRHIVLGGGSGGSHLALLAAYTPEHPLLTPEDVRGMDLTVRGVVGYYLAGDYRPESKVAVNRTAVEKRVARLLTKLLERFSGSELAVDDTGDWAPQVLLGGQPEDWSELYRRVSPITHVGPGTPPTLQFVGEHDVYLSRHGREVALHRKLQEARVPSVYVEFPRTDHAFDMFLPTFSPAAQAAMYDVDRFLGLLASPHDWKATAPTTGSPG</sequence>
<name>A0ABV9RII9_9PSEU</name>
<dbReference type="Proteomes" id="UP001595909">
    <property type="component" value="Unassembled WGS sequence"/>
</dbReference>
<evidence type="ECO:0000313" key="6">
    <source>
        <dbReference type="Proteomes" id="UP001595909"/>
    </source>
</evidence>
<keyword evidence="1 5" id="KW-0378">Hydrolase</keyword>
<gene>
    <name evidence="5" type="ORF">ACFPEL_16580</name>
</gene>
<keyword evidence="3" id="KW-1133">Transmembrane helix</keyword>